<dbReference type="EMBL" id="VLLG01000003">
    <property type="protein sequence ID" value="TWI87838.1"/>
    <property type="molecule type" value="Genomic_DNA"/>
</dbReference>
<feature type="domain" description="TraG N-terminal Bacteroidetes" evidence="2">
    <location>
        <begin position="5"/>
        <end position="51"/>
    </location>
</feature>
<dbReference type="PANTHER" id="PTHR38467:SF1">
    <property type="entry name" value="CONJUGATIVE TRANSFER: ASSEMBLY"/>
    <property type="match status" value="1"/>
</dbReference>
<keyword evidence="1" id="KW-1133">Transmembrane helix</keyword>
<proteinExistence type="predicted"/>
<dbReference type="InterPro" id="IPR022509">
    <property type="entry name" value="Conjugation_ATPase_TraG"/>
</dbReference>
<keyword evidence="1" id="KW-0812">Transmembrane</keyword>
<dbReference type="NCBIfam" id="TIGR03783">
    <property type="entry name" value="Bac_Flav_CT_G"/>
    <property type="match status" value="1"/>
</dbReference>
<feature type="transmembrane region" description="Helical" evidence="1">
    <location>
        <begin position="630"/>
        <end position="647"/>
    </location>
</feature>
<evidence type="ECO:0000313" key="5">
    <source>
        <dbReference type="Proteomes" id="UP000316778"/>
    </source>
</evidence>
<feature type="domain" description="TraG P-loop" evidence="3">
    <location>
        <begin position="407"/>
        <end position="811"/>
    </location>
</feature>
<keyword evidence="5" id="KW-1185">Reference proteome</keyword>
<sequence length="815" mass="93104">MVMERSLEDILPIFGVEQDCILSKQGDVTIAYRVELPEIFTLSTEDYDNLHFAWIKAIKALPNYTVLHKQDWYLEDSYQAPETQSAKSYLSRKSDEYFLGRKFLNHQCYLYLTKKPAGRKPGCSMFSNLIRRSIIPDSILDEQFLSDFSDACGKFKQILEASGLLRLTRLGEDDLLSQRRKVGIIEKYLTLAEKENQFLMQDLSTSEGLKVGSRQCVLYTLGDAIDLPHLCGSRLTYDKYSTDSTRFSIGFTSPVGLLLNCNHLYNQFIFIEDGQQTIQKMEKKRLRLQSLSAYSRENLIARDATNEYLNEAISEQRLPVKAHFNIMLWSDDEKEIKELKNKASAAISQMDAAAKEETVGAPQIFWAGMPGNAADFPLNDSFDTFLEQACCFLSSETNYRSTTPDKGVRFCDRLSNKPVFLDLLDEPRRRGITTNMGLLCCGSSGAGKSLTMNHILRSLYDQGTHCLIVDIGGSYRGLCDLVGGTYYTYEETAPISFNPFYLPPGISLDTEKIESLKSLLIALWKQEDERTSRAEYVAISNALSGYYKKLEKEGLFPCFNTFYEYLEGDYKEELRTHQVREKDFDLGNFLYVLRPFYAGNEFGYLLNAREKLDLINQPFIVFELDKIRDHAILFAVTTLLIIELFVSKMRKLRGQRKALIIDEAWKAISRSGMAEFLRYAFKTIRKYNGVPGVITQELDDVISSEIIKDAIINNADIKILLSMSKFVNKFDKLQSALGLSEKAKTMLLSVNKDDREIFIDLGGQDMKVYRNELSPHEYYAYTSDGEERVKVLDYAERHGSMEAAIEALVNERMRA</sequence>
<evidence type="ECO:0000256" key="1">
    <source>
        <dbReference type="SAM" id="Phobius"/>
    </source>
</evidence>
<comment type="caution">
    <text evidence="4">The sequence shown here is derived from an EMBL/GenBank/DDBJ whole genome shotgun (WGS) entry which is preliminary data.</text>
</comment>
<dbReference type="Gene3D" id="3.40.50.300">
    <property type="entry name" value="P-loop containing nucleotide triphosphate hydrolases"/>
    <property type="match status" value="1"/>
</dbReference>
<dbReference type="SUPFAM" id="SSF52540">
    <property type="entry name" value="P-loop containing nucleoside triphosphate hydrolases"/>
    <property type="match status" value="1"/>
</dbReference>
<dbReference type="PANTHER" id="PTHR38467">
    <property type="match status" value="1"/>
</dbReference>
<gene>
    <name evidence="4" type="ORF">LX66_1909</name>
</gene>
<organism evidence="4 5">
    <name type="scientific">Chitinophaga japonensis</name>
    <name type="common">Flexibacter japonensis</name>
    <dbReference type="NCBI Taxonomy" id="104662"/>
    <lineage>
        <taxon>Bacteria</taxon>
        <taxon>Pseudomonadati</taxon>
        <taxon>Bacteroidota</taxon>
        <taxon>Chitinophagia</taxon>
        <taxon>Chitinophagales</taxon>
        <taxon>Chitinophagaceae</taxon>
        <taxon>Chitinophaga</taxon>
    </lineage>
</organism>
<dbReference type="Proteomes" id="UP000316778">
    <property type="component" value="Unassembled WGS sequence"/>
</dbReference>
<evidence type="ECO:0000313" key="4">
    <source>
        <dbReference type="EMBL" id="TWI87838.1"/>
    </source>
</evidence>
<dbReference type="InterPro" id="IPR053155">
    <property type="entry name" value="F-pilin_assembly_TraC"/>
</dbReference>
<evidence type="ECO:0000259" key="3">
    <source>
        <dbReference type="Pfam" id="PF19044"/>
    </source>
</evidence>
<name>A0A562T3D6_CHIJA</name>
<keyword evidence="1" id="KW-0472">Membrane</keyword>
<protein>
    <submittedName>
        <fullName evidence="4">Conjugation system TraG family ATPase</fullName>
    </submittedName>
</protein>
<dbReference type="Pfam" id="PF19044">
    <property type="entry name" value="P-loop_TraG"/>
    <property type="match status" value="1"/>
</dbReference>
<evidence type="ECO:0000259" key="2">
    <source>
        <dbReference type="Pfam" id="PF12991"/>
    </source>
</evidence>
<dbReference type="InterPro" id="IPR024451">
    <property type="entry name" value="TraG_N_Bacteroidetes"/>
</dbReference>
<dbReference type="Pfam" id="PF12991">
    <property type="entry name" value="DUF3875"/>
    <property type="match status" value="1"/>
</dbReference>
<accession>A0A562T3D6</accession>
<dbReference type="AlphaFoldDB" id="A0A562T3D6"/>
<dbReference type="InterPro" id="IPR027417">
    <property type="entry name" value="P-loop_NTPase"/>
</dbReference>
<dbReference type="Gene3D" id="1.10.8.730">
    <property type="match status" value="1"/>
</dbReference>
<dbReference type="InterPro" id="IPR043964">
    <property type="entry name" value="P-loop_TraG"/>
</dbReference>
<reference evidence="4 5" key="1">
    <citation type="journal article" date="2013" name="Stand. Genomic Sci.">
        <title>Genomic Encyclopedia of Type Strains, Phase I: The one thousand microbial genomes (KMG-I) project.</title>
        <authorList>
            <person name="Kyrpides N.C."/>
            <person name="Woyke T."/>
            <person name="Eisen J.A."/>
            <person name="Garrity G."/>
            <person name="Lilburn T.G."/>
            <person name="Beck B.J."/>
            <person name="Whitman W.B."/>
            <person name="Hugenholtz P."/>
            <person name="Klenk H.P."/>
        </authorList>
    </citation>
    <scope>NUCLEOTIDE SEQUENCE [LARGE SCALE GENOMIC DNA]</scope>
    <source>
        <strain evidence="4 5">DSM 13484</strain>
    </source>
</reference>